<dbReference type="GeneID" id="35397313"/>
<accession>S0DR34</accession>
<name>S0DR34_GIBF5</name>
<organism evidence="1 2">
    <name type="scientific">Gibberella fujikuroi (strain CBS 195.34 / IMI 58289 / NRRL A-6831)</name>
    <name type="common">Bakanae and foot rot disease fungus</name>
    <name type="synonym">Fusarium fujikuroi</name>
    <dbReference type="NCBI Taxonomy" id="1279085"/>
    <lineage>
        <taxon>Eukaryota</taxon>
        <taxon>Fungi</taxon>
        <taxon>Dikarya</taxon>
        <taxon>Ascomycota</taxon>
        <taxon>Pezizomycotina</taxon>
        <taxon>Sordariomycetes</taxon>
        <taxon>Hypocreomycetidae</taxon>
        <taxon>Hypocreales</taxon>
        <taxon>Nectriaceae</taxon>
        <taxon>Fusarium</taxon>
        <taxon>Fusarium fujikuroi species complex</taxon>
    </lineage>
</organism>
<proteinExistence type="predicted"/>
<dbReference type="RefSeq" id="XP_023426987.1">
    <property type="nucleotide sequence ID" value="XM_023572952.1"/>
</dbReference>
<evidence type="ECO:0000313" key="2">
    <source>
        <dbReference type="Proteomes" id="UP000016800"/>
    </source>
</evidence>
<keyword evidence="2" id="KW-1185">Reference proteome</keyword>
<dbReference type="VEuPathDB" id="FungiDB:FFUJ_03832"/>
<reference evidence="1 2" key="1">
    <citation type="journal article" date="2013" name="PLoS Pathog.">
        <title>Deciphering the cryptic genome: genome-wide analyses of the rice pathogen Fusarium fujikuroi reveal complex regulation of secondary metabolism and novel metabolites.</title>
        <authorList>
            <person name="Wiemann P."/>
            <person name="Sieber C.M."/>
            <person name="von Bargen K.W."/>
            <person name="Studt L."/>
            <person name="Niehaus E.M."/>
            <person name="Espino J.J."/>
            <person name="Huss K."/>
            <person name="Michielse C.B."/>
            <person name="Albermann S."/>
            <person name="Wagner D."/>
            <person name="Bergner S.V."/>
            <person name="Connolly L.R."/>
            <person name="Fischer A."/>
            <person name="Reuter G."/>
            <person name="Kleigrewe K."/>
            <person name="Bald T."/>
            <person name="Wingfield B.D."/>
            <person name="Ophir R."/>
            <person name="Freeman S."/>
            <person name="Hippler M."/>
            <person name="Smith K.M."/>
            <person name="Brown D.W."/>
            <person name="Proctor R.H."/>
            <person name="Munsterkotter M."/>
            <person name="Freitag M."/>
            <person name="Humpf H.U."/>
            <person name="Guldener U."/>
            <person name="Tudzynski B."/>
        </authorList>
    </citation>
    <scope>NUCLEOTIDE SEQUENCE [LARGE SCALE GENOMIC DNA]</scope>
    <source>
        <strain evidence="2">CBS 195.34 / IMI 58289 / NRRL A-6831</strain>
    </source>
</reference>
<dbReference type="EMBL" id="HF679024">
    <property type="protein sequence ID" value="CCT64906.1"/>
    <property type="molecule type" value="Genomic_DNA"/>
</dbReference>
<dbReference type="AlphaFoldDB" id="S0DR34"/>
<gene>
    <name evidence="1" type="ORF">FFUJ_03832</name>
</gene>
<protein>
    <submittedName>
        <fullName evidence="1">Uncharacterized protein</fullName>
    </submittedName>
</protein>
<evidence type="ECO:0000313" key="1">
    <source>
        <dbReference type="EMBL" id="CCT64906.1"/>
    </source>
</evidence>
<sequence>MSNFSATLSLRCSGDPIERHSAIRPQACDALVAEHSCNGHFNNLTSCIQEARFLIRILCDAALDRQSLEARQKLLYCNEHHRSKGNTADERRRSISPAFIE</sequence>
<dbReference type="Proteomes" id="UP000016800">
    <property type="component" value="Chromosome II"/>
</dbReference>
<dbReference type="HOGENOM" id="CLU_2291924_0_0_1"/>